<dbReference type="Pfam" id="PF14009">
    <property type="entry name" value="PADRE"/>
    <property type="match status" value="1"/>
</dbReference>
<sequence length="113" mass="12302">MGLCASCHCTTKQRRLMNNWSSTVKVINSGDGRLQEFRQPIMASHVLSGHPTAFLCSSDTMFVGCHVPQMPGNEELQMGQIYFLMPLSNSNHPLSLQELCSLAVKAGYISGGA</sequence>
<reference evidence="2" key="2">
    <citation type="submission" date="2017-02" db="EMBL/GenBank/DDBJ databases">
        <title>Sunflower complete genome.</title>
        <authorList>
            <person name="Langlade N."/>
            <person name="Munos S."/>
        </authorList>
    </citation>
    <scope>NUCLEOTIDE SEQUENCE [LARGE SCALE GENOMIC DNA]</scope>
    <source>
        <tissue evidence="2">Leaves</tissue>
    </source>
</reference>
<evidence type="ECO:0000313" key="1">
    <source>
        <dbReference type="EMBL" id="KAF5814361.1"/>
    </source>
</evidence>
<dbReference type="EMBL" id="MNCJ02000318">
    <property type="protein sequence ID" value="KAF5814361.1"/>
    <property type="molecule type" value="Genomic_DNA"/>
</dbReference>
<gene>
    <name evidence="2" type="ORF">HannXRQ_Chr03g0074381</name>
    <name evidence="1" type="ORF">HanXRQr2_Chr03g0110201</name>
</gene>
<proteinExistence type="predicted"/>
<dbReference type="InterPro" id="IPR025322">
    <property type="entry name" value="PADRE_dom"/>
</dbReference>
<dbReference type="Proteomes" id="UP000215914">
    <property type="component" value="Chromosome 3"/>
</dbReference>
<dbReference type="EMBL" id="CM007892">
    <property type="protein sequence ID" value="OTG31326.1"/>
    <property type="molecule type" value="Genomic_DNA"/>
</dbReference>
<dbReference type="Gramene" id="mRNA:HanXRQr2_Chr03g0110201">
    <property type="protein sequence ID" value="mRNA:HanXRQr2_Chr03g0110201"/>
    <property type="gene ID" value="HanXRQr2_Chr03g0110201"/>
</dbReference>
<evidence type="ECO:0000313" key="2">
    <source>
        <dbReference type="EMBL" id="OTG31326.1"/>
    </source>
</evidence>
<dbReference type="InParanoid" id="A0A251V848"/>
<dbReference type="OMA" id="MGQIYFL"/>
<dbReference type="AlphaFoldDB" id="A0A251V848"/>
<protein>
    <submittedName>
        <fullName evidence="2">Uncharacterized protein</fullName>
    </submittedName>
</protein>
<organism evidence="2 3">
    <name type="scientific">Helianthus annuus</name>
    <name type="common">Common sunflower</name>
    <dbReference type="NCBI Taxonomy" id="4232"/>
    <lineage>
        <taxon>Eukaryota</taxon>
        <taxon>Viridiplantae</taxon>
        <taxon>Streptophyta</taxon>
        <taxon>Embryophyta</taxon>
        <taxon>Tracheophyta</taxon>
        <taxon>Spermatophyta</taxon>
        <taxon>Magnoliopsida</taxon>
        <taxon>eudicotyledons</taxon>
        <taxon>Gunneridae</taxon>
        <taxon>Pentapetalae</taxon>
        <taxon>asterids</taxon>
        <taxon>campanulids</taxon>
        <taxon>Asterales</taxon>
        <taxon>Asteraceae</taxon>
        <taxon>Asteroideae</taxon>
        <taxon>Heliantheae alliance</taxon>
        <taxon>Heliantheae</taxon>
        <taxon>Helianthus</taxon>
    </lineage>
</organism>
<name>A0A251V848_HELAN</name>
<evidence type="ECO:0000313" key="3">
    <source>
        <dbReference type="Proteomes" id="UP000215914"/>
    </source>
</evidence>
<reference evidence="1 3" key="1">
    <citation type="journal article" date="2017" name="Nature">
        <title>The sunflower genome provides insights into oil metabolism, flowering and Asterid evolution.</title>
        <authorList>
            <person name="Badouin H."/>
            <person name="Gouzy J."/>
            <person name="Grassa C.J."/>
            <person name="Murat F."/>
            <person name="Staton S.E."/>
            <person name="Cottret L."/>
            <person name="Lelandais-Briere C."/>
            <person name="Owens G.L."/>
            <person name="Carrere S."/>
            <person name="Mayjonade B."/>
            <person name="Legrand L."/>
            <person name="Gill N."/>
            <person name="Kane N.C."/>
            <person name="Bowers J.E."/>
            <person name="Hubner S."/>
            <person name="Bellec A."/>
            <person name="Berard A."/>
            <person name="Berges H."/>
            <person name="Blanchet N."/>
            <person name="Boniface M.C."/>
            <person name="Brunel D."/>
            <person name="Catrice O."/>
            <person name="Chaidir N."/>
            <person name="Claudel C."/>
            <person name="Donnadieu C."/>
            <person name="Faraut T."/>
            <person name="Fievet G."/>
            <person name="Helmstetter N."/>
            <person name="King M."/>
            <person name="Knapp S.J."/>
            <person name="Lai Z."/>
            <person name="Le Paslier M.C."/>
            <person name="Lippi Y."/>
            <person name="Lorenzon L."/>
            <person name="Mandel J.R."/>
            <person name="Marage G."/>
            <person name="Marchand G."/>
            <person name="Marquand E."/>
            <person name="Bret-Mestries E."/>
            <person name="Morien E."/>
            <person name="Nambeesan S."/>
            <person name="Nguyen T."/>
            <person name="Pegot-Espagnet P."/>
            <person name="Pouilly N."/>
            <person name="Raftis F."/>
            <person name="Sallet E."/>
            <person name="Schiex T."/>
            <person name="Thomas J."/>
            <person name="Vandecasteele C."/>
            <person name="Vares D."/>
            <person name="Vear F."/>
            <person name="Vautrin S."/>
            <person name="Crespi M."/>
            <person name="Mangin B."/>
            <person name="Burke J.M."/>
            <person name="Salse J."/>
            <person name="Munos S."/>
            <person name="Vincourt P."/>
            <person name="Rieseberg L.H."/>
            <person name="Langlade N.B."/>
        </authorList>
    </citation>
    <scope>NUCLEOTIDE SEQUENCE [LARGE SCALE GENOMIC DNA]</scope>
    <source>
        <strain evidence="3">cv. SF193</strain>
        <tissue evidence="1">Leaves</tissue>
    </source>
</reference>
<accession>A0A251V848</accession>
<keyword evidence="3" id="KW-1185">Reference proteome</keyword>
<dbReference type="PANTHER" id="PTHR33052">
    <property type="entry name" value="DUF4228 DOMAIN PROTEIN-RELATED"/>
    <property type="match status" value="1"/>
</dbReference>
<reference evidence="1" key="3">
    <citation type="submission" date="2020-06" db="EMBL/GenBank/DDBJ databases">
        <title>Helianthus annuus Genome sequencing and assembly Release 2.</title>
        <authorList>
            <person name="Gouzy J."/>
            <person name="Langlade N."/>
            <person name="Munos S."/>
        </authorList>
    </citation>
    <scope>NUCLEOTIDE SEQUENCE</scope>
    <source>
        <tissue evidence="1">Leaves</tissue>
    </source>
</reference>